<dbReference type="Gene3D" id="2.30.42.10">
    <property type="match status" value="1"/>
</dbReference>
<name>A0A5M8QWL3_9BACT</name>
<dbReference type="Proteomes" id="UP000323994">
    <property type="component" value="Unassembled WGS sequence"/>
</dbReference>
<dbReference type="Pfam" id="PF03572">
    <property type="entry name" value="Peptidase_S41"/>
    <property type="match status" value="1"/>
</dbReference>
<organism evidence="2 3">
    <name type="scientific">Dyadobacter flavalbus</name>
    <dbReference type="NCBI Taxonomy" id="2579942"/>
    <lineage>
        <taxon>Bacteria</taxon>
        <taxon>Pseudomonadati</taxon>
        <taxon>Bacteroidota</taxon>
        <taxon>Cytophagia</taxon>
        <taxon>Cytophagales</taxon>
        <taxon>Spirosomataceae</taxon>
        <taxon>Dyadobacter</taxon>
    </lineage>
</organism>
<evidence type="ECO:0000313" key="2">
    <source>
        <dbReference type="EMBL" id="KAA6439450.1"/>
    </source>
</evidence>
<dbReference type="SMART" id="SM00228">
    <property type="entry name" value="PDZ"/>
    <property type="match status" value="1"/>
</dbReference>
<dbReference type="AlphaFoldDB" id="A0A5M8QWL3"/>
<dbReference type="PANTHER" id="PTHR32060">
    <property type="entry name" value="TAIL-SPECIFIC PROTEASE"/>
    <property type="match status" value="1"/>
</dbReference>
<dbReference type="InterPro" id="IPR005151">
    <property type="entry name" value="Tail-specific_protease"/>
</dbReference>
<dbReference type="InterPro" id="IPR036034">
    <property type="entry name" value="PDZ_sf"/>
</dbReference>
<dbReference type="GO" id="GO:0030288">
    <property type="term" value="C:outer membrane-bounded periplasmic space"/>
    <property type="evidence" value="ECO:0007669"/>
    <property type="project" value="TreeGrafter"/>
</dbReference>
<dbReference type="CDD" id="cd07561">
    <property type="entry name" value="Peptidase_S41_CPP_like"/>
    <property type="match status" value="1"/>
</dbReference>
<dbReference type="SUPFAM" id="SSF52096">
    <property type="entry name" value="ClpP/crotonase"/>
    <property type="match status" value="1"/>
</dbReference>
<evidence type="ECO:0000259" key="1">
    <source>
        <dbReference type="PROSITE" id="PS50106"/>
    </source>
</evidence>
<dbReference type="PANTHER" id="PTHR32060:SF30">
    <property type="entry name" value="CARBOXY-TERMINAL PROCESSING PROTEASE CTPA"/>
    <property type="match status" value="1"/>
</dbReference>
<dbReference type="Gene3D" id="3.90.226.10">
    <property type="entry name" value="2-enoyl-CoA Hydratase, Chain A, domain 1"/>
    <property type="match status" value="1"/>
</dbReference>
<dbReference type="SMART" id="SM00245">
    <property type="entry name" value="TSPc"/>
    <property type="match status" value="1"/>
</dbReference>
<dbReference type="Pfam" id="PF17820">
    <property type="entry name" value="PDZ_6"/>
    <property type="match status" value="1"/>
</dbReference>
<proteinExistence type="predicted"/>
<dbReference type="Pfam" id="PF18294">
    <property type="entry name" value="Pept_S41_N"/>
    <property type="match status" value="1"/>
</dbReference>
<comment type="caution">
    <text evidence="2">The sequence shown here is derived from an EMBL/GenBank/DDBJ whole genome shotgun (WGS) entry which is preliminary data.</text>
</comment>
<dbReference type="OrthoDB" id="7168509at2"/>
<dbReference type="InterPro" id="IPR029045">
    <property type="entry name" value="ClpP/crotonase-like_dom_sf"/>
</dbReference>
<dbReference type="EMBL" id="VBSN01000038">
    <property type="protein sequence ID" value="KAA6439450.1"/>
    <property type="molecule type" value="Genomic_DNA"/>
</dbReference>
<accession>A0A5M8QWL3</accession>
<dbReference type="InterPro" id="IPR041489">
    <property type="entry name" value="PDZ_6"/>
</dbReference>
<protein>
    <submittedName>
        <fullName evidence="2">PDZ domain-containing protein</fullName>
    </submittedName>
</protein>
<dbReference type="InterPro" id="IPR041613">
    <property type="entry name" value="Pept_S41_N"/>
</dbReference>
<dbReference type="RefSeq" id="WP_139012699.1">
    <property type="nucleotide sequence ID" value="NZ_VBSN01000038.1"/>
</dbReference>
<reference evidence="2 3" key="1">
    <citation type="submission" date="2019-05" db="EMBL/GenBank/DDBJ databases">
        <authorList>
            <person name="Qu J.-H."/>
        </authorList>
    </citation>
    <scope>NUCLEOTIDE SEQUENCE [LARGE SCALE GENOMIC DNA]</scope>
    <source>
        <strain evidence="2 3">NS28</strain>
    </source>
</reference>
<feature type="domain" description="PDZ" evidence="1">
    <location>
        <begin position="100"/>
        <end position="185"/>
    </location>
</feature>
<dbReference type="PROSITE" id="PS50106">
    <property type="entry name" value="PDZ"/>
    <property type="match status" value="1"/>
</dbReference>
<dbReference type="Gene3D" id="3.30.750.170">
    <property type="match status" value="1"/>
</dbReference>
<evidence type="ECO:0000313" key="3">
    <source>
        <dbReference type="Proteomes" id="UP000323994"/>
    </source>
</evidence>
<sequence length="484" mass="53274">MLLFRKFNTYIFLTLAVFSLSCKNNDVEPVAETAVDTTTITSNKDVNSWLYEIMNDAYFWYKEMPAESSLDKNMDPDKFFEKLVYQRQTVDRFSGVTDDIDALQNEFNGISKIFGISYSLSYIDDSKSSIAAFLNYVVKGSPAAAAGLKRGDIILKVNGTQLTSDNYSALLGNNETVTLTLGTLTGTAITASNTTLTITKAEVNEDPVAFSGVISKTAYGKTIGYLVYTQFVPGTTADEEKYDNELRQVFADFKSKGVNELVLDLRLNSGGYISSAETLASLIGKNVSSSKIFYTEQWNDKYNAYWNKTNGTNALKYNFQSETNNIGSNLSRVFVLTSNATASASELVINGLKPYMDVVTIGEHTAGKNLFGSLINDDQKRWNWGAYIMLGQTANANGESDYGTVNGMTPTYLVEDSAVPYKAFGDENETLFRKALDVMGIPADVNARTSAVRKVVSIQKQLRDNLKVSPALMLKKGVLKSTDL</sequence>
<keyword evidence="3" id="KW-1185">Reference proteome</keyword>
<dbReference type="PROSITE" id="PS51257">
    <property type="entry name" value="PROKAR_LIPOPROTEIN"/>
    <property type="match status" value="1"/>
</dbReference>
<gene>
    <name evidence="2" type="ORF">FEM33_14425</name>
</gene>
<dbReference type="InterPro" id="IPR001478">
    <property type="entry name" value="PDZ"/>
</dbReference>
<dbReference type="GO" id="GO:0007165">
    <property type="term" value="P:signal transduction"/>
    <property type="evidence" value="ECO:0007669"/>
    <property type="project" value="TreeGrafter"/>
</dbReference>
<dbReference type="GO" id="GO:0008236">
    <property type="term" value="F:serine-type peptidase activity"/>
    <property type="evidence" value="ECO:0007669"/>
    <property type="project" value="InterPro"/>
</dbReference>
<dbReference type="GO" id="GO:0006508">
    <property type="term" value="P:proteolysis"/>
    <property type="evidence" value="ECO:0007669"/>
    <property type="project" value="InterPro"/>
</dbReference>
<dbReference type="SUPFAM" id="SSF50156">
    <property type="entry name" value="PDZ domain-like"/>
    <property type="match status" value="1"/>
</dbReference>
<dbReference type="GO" id="GO:0004175">
    <property type="term" value="F:endopeptidase activity"/>
    <property type="evidence" value="ECO:0007669"/>
    <property type="project" value="TreeGrafter"/>
</dbReference>